<dbReference type="Pfam" id="PF20454">
    <property type="entry name" value="GpA_nuclease"/>
    <property type="match status" value="1"/>
</dbReference>
<comment type="caution">
    <text evidence="3">The sequence shown here is derived from an EMBL/GenBank/DDBJ whole genome shotgun (WGS) entry which is preliminary data.</text>
</comment>
<protein>
    <submittedName>
        <fullName evidence="3">Phage terminase large subunit family protein</fullName>
    </submittedName>
</protein>
<dbReference type="InterPro" id="IPR046453">
    <property type="entry name" value="GpA_ATPase"/>
</dbReference>
<evidence type="ECO:0000313" key="3">
    <source>
        <dbReference type="EMBL" id="TQV85202.1"/>
    </source>
</evidence>
<keyword evidence="4" id="KW-1185">Reference proteome</keyword>
<feature type="domain" description="Phage terminase large subunit GpA ATPase" evidence="1">
    <location>
        <begin position="57"/>
        <end position="308"/>
    </location>
</feature>
<evidence type="ECO:0000259" key="1">
    <source>
        <dbReference type="Pfam" id="PF05876"/>
    </source>
</evidence>
<accession>A0A545U6V0</accession>
<dbReference type="OrthoDB" id="5181253at2"/>
<organism evidence="3 4">
    <name type="scientific">Exilibacterium tricleocarpae</name>
    <dbReference type="NCBI Taxonomy" id="2591008"/>
    <lineage>
        <taxon>Bacteria</taxon>
        <taxon>Pseudomonadati</taxon>
        <taxon>Pseudomonadota</taxon>
        <taxon>Gammaproteobacteria</taxon>
        <taxon>Cellvibrionales</taxon>
        <taxon>Cellvibrionaceae</taxon>
        <taxon>Exilibacterium</taxon>
    </lineage>
</organism>
<dbReference type="GO" id="GO:0016887">
    <property type="term" value="F:ATP hydrolysis activity"/>
    <property type="evidence" value="ECO:0007669"/>
    <property type="project" value="InterPro"/>
</dbReference>
<gene>
    <name evidence="3" type="ORF">FKG94_03155</name>
</gene>
<dbReference type="AlphaFoldDB" id="A0A545U6V0"/>
<dbReference type="GO" id="GO:0004519">
    <property type="term" value="F:endonuclease activity"/>
    <property type="evidence" value="ECO:0007669"/>
    <property type="project" value="InterPro"/>
</dbReference>
<evidence type="ECO:0000259" key="2">
    <source>
        <dbReference type="Pfam" id="PF20454"/>
    </source>
</evidence>
<dbReference type="Pfam" id="PF05876">
    <property type="entry name" value="GpA_ATPase"/>
    <property type="match status" value="1"/>
</dbReference>
<reference evidence="3 4" key="1">
    <citation type="submission" date="2019-06" db="EMBL/GenBank/DDBJ databases">
        <title>Whole genome sequence for Cellvibrionaceae sp. R142.</title>
        <authorList>
            <person name="Wang G."/>
        </authorList>
    </citation>
    <scope>NUCLEOTIDE SEQUENCE [LARGE SCALE GENOMIC DNA]</scope>
    <source>
        <strain evidence="3 4">R142</strain>
    </source>
</reference>
<name>A0A545U6V0_9GAMM</name>
<dbReference type="EMBL" id="VHSG01000004">
    <property type="protein sequence ID" value="TQV85202.1"/>
    <property type="molecule type" value="Genomic_DNA"/>
</dbReference>
<feature type="domain" description="Terminase large subunit GpA endonuclease" evidence="2">
    <location>
        <begin position="335"/>
        <end position="644"/>
    </location>
</feature>
<dbReference type="InterPro" id="IPR046454">
    <property type="entry name" value="GpA_endonuclease"/>
</dbReference>
<proteinExistence type="predicted"/>
<sequence length="696" mass="78001">MMTVSTNTYVPPWMLLQAARANLHSIFCQALRKLQPADRVDTAEWAQAYLKLPKENSDTPGEYDLYYAPYLYGIFAALDDPDIPEVNCMKAAQVAWTTALIAYILKRVDCDPSAIIGMFAGEGAAREFSDEKLVPIVKETARVQAKIDISMSRRSGNRTLHRNFPGGFLKLISSNAIRSVKSTPAKVLFVEEPDDSNENVKEQGDSVLLLWERAKRQRKPKKILGGTPALKGFSRVERHILRSDRRVLPVACHACGEKHVLDFDHVKWDEAEMPWHEEYGRALPDTAFYVCPHCGVTWDDYQRKENIRDTVMAAIAAGDLNCGWVAQGTFAGVAGFMELSELYSCLPGAGMRELVEAKLQADHRKAQGDDNAEIVFVNSKLGRPYEYDDGRDDAQSLRERAKQDEFSQGAELVCPAQGLLVTCGIDVQHDRVELVFRAWGVGEESWLLYYGAIYADGSCADKNDAVWPALDSQIFASIRHATGCQIYVKAISIDSSDGATSDAVYHWVRSRQKQYRERLVMAIKGASLGDPEIFSTPKVKSVDHKNPKKQTKADKYGVKVFSVGTNKAKDWLAAHMKLFGAGPGRFHYYQGVRDDYFDHMTAEAKIPSKRSPGKKVWECKSGRRCEAWDCEVYALHAARAKRVHLMQLDAWLTLEAELKQNDLFTVAPTTDLVSLPAVDSDPVRGDARRPSTFWNR</sequence>
<dbReference type="Proteomes" id="UP000319732">
    <property type="component" value="Unassembled WGS sequence"/>
</dbReference>
<evidence type="ECO:0000313" key="4">
    <source>
        <dbReference type="Proteomes" id="UP000319732"/>
    </source>
</evidence>